<feature type="compositionally biased region" description="Basic and acidic residues" evidence="1">
    <location>
        <begin position="806"/>
        <end position="819"/>
    </location>
</feature>
<reference evidence="2 4" key="2">
    <citation type="submission" date="2018-11" db="EMBL/GenBank/DDBJ databases">
        <authorList>
            <consortium name="Pathogen Informatics"/>
        </authorList>
    </citation>
    <scope>NUCLEOTIDE SEQUENCE [LARGE SCALE GENOMIC DNA]</scope>
</reference>
<dbReference type="Proteomes" id="UP000038040">
    <property type="component" value="Unplaced"/>
</dbReference>
<gene>
    <name evidence="2" type="ORF">DME_LOCUS3481</name>
</gene>
<keyword evidence="4" id="KW-1185">Reference proteome</keyword>
<proteinExistence type="predicted"/>
<dbReference type="Proteomes" id="UP000274756">
    <property type="component" value="Unassembled WGS sequence"/>
</dbReference>
<dbReference type="WBParaSite" id="DME_0000991601-mRNA-1">
    <property type="protein sequence ID" value="DME_0000991601-mRNA-1"/>
    <property type="gene ID" value="DME_0000991601"/>
</dbReference>
<evidence type="ECO:0000256" key="1">
    <source>
        <dbReference type="SAM" id="MobiDB-lite"/>
    </source>
</evidence>
<feature type="compositionally biased region" description="Polar residues" evidence="1">
    <location>
        <begin position="391"/>
        <end position="402"/>
    </location>
</feature>
<name>A0A0N4UPM4_DRAME</name>
<accession>A0A0N4UPM4</accession>
<feature type="region of interest" description="Disordered" evidence="1">
    <location>
        <begin position="806"/>
        <end position="838"/>
    </location>
</feature>
<evidence type="ECO:0000313" key="5">
    <source>
        <dbReference type="WBParaSite" id="DME_0000991601-mRNA-1"/>
    </source>
</evidence>
<reference evidence="5" key="1">
    <citation type="submission" date="2016-04" db="UniProtKB">
        <authorList>
            <consortium name="WormBaseParasite"/>
        </authorList>
    </citation>
    <scope>IDENTIFICATION</scope>
</reference>
<feature type="compositionally biased region" description="Polar residues" evidence="1">
    <location>
        <begin position="311"/>
        <end position="327"/>
    </location>
</feature>
<dbReference type="OrthoDB" id="5847483at2759"/>
<dbReference type="EMBL" id="UYYG01000138">
    <property type="protein sequence ID" value="VDN53508.1"/>
    <property type="molecule type" value="Genomic_DNA"/>
</dbReference>
<evidence type="ECO:0000313" key="2">
    <source>
        <dbReference type="EMBL" id="VDN53508.1"/>
    </source>
</evidence>
<feature type="region of interest" description="Disordered" evidence="1">
    <location>
        <begin position="390"/>
        <end position="432"/>
    </location>
</feature>
<feature type="region of interest" description="Disordered" evidence="1">
    <location>
        <begin position="311"/>
        <end position="343"/>
    </location>
</feature>
<evidence type="ECO:0000313" key="3">
    <source>
        <dbReference type="Proteomes" id="UP000038040"/>
    </source>
</evidence>
<evidence type="ECO:0000313" key="4">
    <source>
        <dbReference type="Proteomes" id="UP000274756"/>
    </source>
</evidence>
<dbReference type="AlphaFoldDB" id="A0A0N4UPM4"/>
<sequence length="1199" mass="134385">MSAIDEATPSKESRHYYHAANLSTTRSNSNNSANLVMRSSRTFVKTVVRGQSAPFTSQRDQVHGYSASTSVSPQTPVCLARATSKILTIRPSSSSTALSHPCANSYDMAQIDNQTSMVYHESPQQYLDHLLSSPQTFLSLSNPTRDCVALQNVSSLGSESVSKSVVNDHEISSATLDLNNASSKQDFGIRSIASNGTLCARNYASNYARMRPTSSHRTVSSHLQAGDAISIASSSPYSKYIIPVIPNHIQRLLPVNGYKAPSKQLLVTSDDLSTTPDVDNKNSFNLSPLLFSSMPITSSCSTSSVANILPQSSSSTNTSGLPNTNASPIHAGPSPRPSILRKTRDQVSGISCAVRKLVYSDSALSGDNPVALSLLSNDCSYDLKNGDVVENSLSRSPKTPQKASEDCMSGSELDTPRKRMRKQQFDSSQGPERIKMEVSVKVDTNRINYQKEEINLWDGFDENSEMKNMKLAKIRKRRGRPRTSCKSQLLHDLSPASRQYCTNTQPKQKKPRKNAVTMVLNEETVSESNISPQINQPSEENDDVIASTSQICSPNLLNVDVIEEETAAAILLNYFRRIETIHSEHIECHQPTPVTSPINYFEEYTAAEYGDSEKDIEAITNQDGKSSSPSILPHMKLRSKSARSVGLNHFKEVECAKSFYDGFALVVSTIKKLKELKRKSEMQLAANRALLKSALLKMPNGFTCNPTTFKKPQISSFAEFSTRKALYSSKRSVDYLVEKFEGVFDDFLEFGDEEDEEEDNTVVDKEKIDEILKSAKTRIISKDDFIVAATVLQVIDKIVADEVSSKHHNETISRKRQAVDDNPSTLTQPSEKRDKNMNALHSHNCGSETIAIPDDGFQNLNDFIEAKKRYKRGEFSKVISSHYSSDETWLCRSLCGSLINSEIIEQESEMNMVNVAVKFLRATNEKLWMSFANEIYEVISNRSDDVDTKISKQNQLILSYLSKLPQSASTSKSDSYNLASSAFFEPNSIMVQKLFESNSFDDETLMSPDGINLFDRKTSMRKERIRRLKYYEFGPDVDFEELRLSLRPSQLLECCERWKDDFTSESIVDDSKYEDEQNFEQNDKASLMTGHNYNIGVLFTDLLREKMSDCDSQSTRLLFLERISKESGKELKQLEEFTRNDIKRATKNIQEQMASLIQSMRINAHLSNISLKLFCDSANELCNRHNDGKQESKKIERIC</sequence>
<organism evidence="3 5">
    <name type="scientific">Dracunculus medinensis</name>
    <name type="common">Guinea worm</name>
    <dbReference type="NCBI Taxonomy" id="318479"/>
    <lineage>
        <taxon>Eukaryota</taxon>
        <taxon>Metazoa</taxon>
        <taxon>Ecdysozoa</taxon>
        <taxon>Nematoda</taxon>
        <taxon>Chromadorea</taxon>
        <taxon>Rhabditida</taxon>
        <taxon>Spirurina</taxon>
        <taxon>Dracunculoidea</taxon>
        <taxon>Dracunculidae</taxon>
        <taxon>Dracunculus</taxon>
    </lineage>
</organism>
<protein>
    <submittedName>
        <fullName evidence="5">SANT domain-containing protein</fullName>
    </submittedName>
</protein>